<evidence type="ECO:0000313" key="3">
    <source>
        <dbReference type="EMBL" id="KXZ59381.1"/>
    </source>
</evidence>
<dbReference type="InterPro" id="IPR001054">
    <property type="entry name" value="A/G_cyclase"/>
</dbReference>
<dbReference type="EC" id="4.6.1.1" evidence="3"/>
<dbReference type="GO" id="GO:0004016">
    <property type="term" value="F:adenylate cyclase activity"/>
    <property type="evidence" value="ECO:0007669"/>
    <property type="project" value="UniProtKB-EC"/>
</dbReference>
<dbReference type="GO" id="GO:0035556">
    <property type="term" value="P:intracellular signal transduction"/>
    <property type="evidence" value="ECO:0007669"/>
    <property type="project" value="InterPro"/>
</dbReference>
<organism evidence="3 4">
    <name type="scientific">Brevibacterium ravenspurgense</name>
    <dbReference type="NCBI Taxonomy" id="479117"/>
    <lineage>
        <taxon>Bacteria</taxon>
        <taxon>Bacillati</taxon>
        <taxon>Actinomycetota</taxon>
        <taxon>Actinomycetes</taxon>
        <taxon>Micrococcales</taxon>
        <taxon>Brevibacteriaceae</taxon>
        <taxon>Brevibacterium</taxon>
    </lineage>
</organism>
<accession>A0A150HBF2</accession>
<feature type="region of interest" description="Disordered" evidence="1">
    <location>
        <begin position="43"/>
        <end position="94"/>
    </location>
</feature>
<dbReference type="InterPro" id="IPR029787">
    <property type="entry name" value="Nucleotide_cyclase"/>
</dbReference>
<dbReference type="SMART" id="SM00044">
    <property type="entry name" value="CYCc"/>
    <property type="match status" value="1"/>
</dbReference>
<dbReference type="Proteomes" id="UP000243589">
    <property type="component" value="Unassembled WGS sequence"/>
</dbReference>
<keyword evidence="3" id="KW-0456">Lyase</keyword>
<sequence>MTEPDPRTRALPQINEHTVFSRPDAPWNRDAAATTEIQRIAETSEEFSSSFQEERARANARSSDDSSVSELRDRLEFSQGLADDPNPPTEAVPDLLDNPELIEQRIQRLRAAASLLEEQLLGGKRVLTRREVAQLAGVSTVSAKKFWRALGLPIAEEGTPAFTIRDVNALAEMADLVARNMVDEETAVALARAIGQTTDRLVVWQMETVVEYLAESRQLDERQARAVALSLFEQILPSLEKVMLYAWKHNMANVFGRLNVNLGDDAGPGGKNAGQPGFYDSAMPLARGIGFVDLVSFTRLSQQMEPRQLASLVKRFQTLCYNIVTAGGGRVIKTVGDEVFFAAETPRSGAEISVRLMERITEDPDLPKARVGFSWGKVLSRLGDIFGSTVNLAARLTSIGEPGTVTTDWETSSVIAQTEAYEFSNRRTVSLQGLGDITIVDMHRGQAPRMVVDVEP</sequence>
<dbReference type="AlphaFoldDB" id="A0A150HBF2"/>
<protein>
    <submittedName>
        <fullName evidence="3">pH-sensitive adenylate cyclase</fullName>
        <ecNumber evidence="3">4.6.1.1</ecNumber>
    </submittedName>
</protein>
<dbReference type="Gene3D" id="3.30.70.1230">
    <property type="entry name" value="Nucleotide cyclase"/>
    <property type="match status" value="1"/>
</dbReference>
<feature type="region of interest" description="Disordered" evidence="1">
    <location>
        <begin position="1"/>
        <end position="30"/>
    </location>
</feature>
<gene>
    <name evidence="3" type="ORF">Bravens_00315</name>
</gene>
<dbReference type="Pfam" id="PF00211">
    <property type="entry name" value="Guanylate_cyc"/>
    <property type="match status" value="1"/>
</dbReference>
<dbReference type="EMBL" id="LQQC01000004">
    <property type="protein sequence ID" value="KXZ59381.1"/>
    <property type="molecule type" value="Genomic_DNA"/>
</dbReference>
<keyword evidence="4" id="KW-1185">Reference proteome</keyword>
<dbReference type="PATRIC" id="fig|479117.4.peg.312"/>
<dbReference type="CDD" id="cd07302">
    <property type="entry name" value="CHD"/>
    <property type="match status" value="1"/>
</dbReference>
<evidence type="ECO:0000256" key="1">
    <source>
        <dbReference type="SAM" id="MobiDB-lite"/>
    </source>
</evidence>
<feature type="domain" description="Guanylate cyclase" evidence="2">
    <location>
        <begin position="288"/>
        <end position="397"/>
    </location>
</feature>
<evidence type="ECO:0000259" key="2">
    <source>
        <dbReference type="PROSITE" id="PS50125"/>
    </source>
</evidence>
<proteinExistence type="predicted"/>
<comment type="caution">
    <text evidence="3">The sequence shown here is derived from an EMBL/GenBank/DDBJ whole genome shotgun (WGS) entry which is preliminary data.</text>
</comment>
<name>A0A150HBF2_9MICO</name>
<dbReference type="SUPFAM" id="SSF55073">
    <property type="entry name" value="Nucleotide cyclase"/>
    <property type="match status" value="1"/>
</dbReference>
<dbReference type="RefSeq" id="WP_062019697.1">
    <property type="nucleotide sequence ID" value="NZ_LQQC01000004.1"/>
</dbReference>
<reference evidence="3 4" key="1">
    <citation type="submission" date="2016-01" db="EMBL/GenBank/DDBJ databases">
        <title>Use of Whole Genome Sequencing to ascertain that Brevibacterium massiliense (Roux, Raoult 2009) is a later heterotypic synonym of Brevibacterium ravenspurgense (Mages 2008).</title>
        <authorList>
            <person name="Bernier A.-M."/>
            <person name="Burdz T."/>
            <person name="Huynh C."/>
            <person name="Pachecho A.L."/>
            <person name="Wiebe D."/>
            <person name="Bonner C."/>
            <person name="Bernard K."/>
        </authorList>
    </citation>
    <scope>NUCLEOTIDE SEQUENCE [LARGE SCALE GENOMIC DNA]</scope>
    <source>
        <strain evidence="3 4">CCUG56047</strain>
    </source>
</reference>
<dbReference type="PROSITE" id="PS50125">
    <property type="entry name" value="GUANYLATE_CYCLASE_2"/>
    <property type="match status" value="1"/>
</dbReference>
<evidence type="ECO:0000313" key="4">
    <source>
        <dbReference type="Proteomes" id="UP000243589"/>
    </source>
</evidence>
<dbReference type="GO" id="GO:0009190">
    <property type="term" value="P:cyclic nucleotide biosynthetic process"/>
    <property type="evidence" value="ECO:0007669"/>
    <property type="project" value="InterPro"/>
</dbReference>
<feature type="compositionally biased region" description="Low complexity" evidence="1">
    <location>
        <begin position="59"/>
        <end position="69"/>
    </location>
</feature>